<evidence type="ECO:0000259" key="2">
    <source>
        <dbReference type="Pfam" id="PF23319"/>
    </source>
</evidence>
<dbReference type="VEuPathDB" id="HostDB:ENSCPOG00000038300"/>
<dbReference type="InterPro" id="IPR058843">
    <property type="entry name" value="PH_DAAF9"/>
</dbReference>
<dbReference type="STRING" id="10141.ENSCPOP00000024060"/>
<sequence length="1127" mass="127623">QVQSILTQSSKSRPDGILCILGIDSRYNEGCKELANYLLFGLYNQNTSDFEKTGFSEEVLDDVIMLIKSDSVHLYCNPVNYRYLLPYVAHWRNLHFYCMTENEYEDEEAAEEFKISSFVDMVRDCSRIGIPYSSHGHLQIFDMFVVEKWPIVQAFALEGIGGDGFFTMKYELQDVSLNLWNVYSKMDPVSLEDLLSEDLVAFEHQWSNFFANFDIEIPFLLELSESQAGEPFRSYFSHGMISSHITENSPNRQPFVLFGNHSTRDNLNAGNFNFPSEGHLVRSTGPGGSFAKHMVSGWTASCLISFITKLWEKASGTYFFGATHVPYLDKIYAAVIEAVLTGIACYAKTSSLTKAKEIAEQTLGSGLDFFELVQFKTALRSKMAFHIHILATGLTVVSHFVQASMTVYDIPDLLGGRGCLGSVVFSESFLTSQILVKEEDGTVTKETSFIVLTAAIPRFCSWLVEDNEVKLSEKTQQAVRGNECFLGTFLAAGEGAYLYPSNLQPWPEEGNVHFFSSGLLFSHHHHGNIIISKDHMNSISFYDGDSTSIVAALLIDFKSSLLPHLPVHFHGSGNFLMIALFPKSKIYQAFYSEVFSPWQQQNNLGLSLKVIQEDGLSVEQKRLHSSAQKLFAALNHPTGEKWSSLKLLLARLPELDWFRQHFAFSSMSREPVMRTHLPFVLQQAEVSPSHRVENDKVIISIITGLPGCHASELCAFLVTLHKEYGRWMVYRQIMDSSECFHAAHFQKYLSSALEAQQNRSVRQSAYIRKKTRLLVVLQGYTDVIDVVQALQTHPDANVKSSFTIGAITVCVDPLSCYMEHRFLFPKCLDQCSQGLVNNVVFTSLTMEQRHPLLVQVQGLIRAANPTAAFILAENGIVTRNEDIGLILSENSFSSPQMLRSRYLMYPGWYEGKFSAGSVFPLMVQICVWFGRPLEKMRFVAKCKAIQSSIKPSPFSGNIYHILGKVKFSDSERTMEVCHNTLTNSLSIMPVLEGPTPPPDSRSTAQESSGQQECYLVFIGCSLKEDSLKDWLRQSAKQKPQRKALKTRGMLTQQEIRNIHVKRHLDPLPAGYFYNGTQFVNFFGDKTDFHPLMDQFMNDYVEEANREIERYNRELDQQEYHDLFEQKP</sequence>
<organism evidence="6 7">
    <name type="scientific">Cavia porcellus</name>
    <name type="common">Guinea pig</name>
    <dbReference type="NCBI Taxonomy" id="10141"/>
    <lineage>
        <taxon>Eukaryota</taxon>
        <taxon>Metazoa</taxon>
        <taxon>Chordata</taxon>
        <taxon>Craniata</taxon>
        <taxon>Vertebrata</taxon>
        <taxon>Euteleostomi</taxon>
        <taxon>Mammalia</taxon>
        <taxon>Eutheria</taxon>
        <taxon>Euarchontoglires</taxon>
        <taxon>Glires</taxon>
        <taxon>Rodentia</taxon>
        <taxon>Hystricomorpha</taxon>
        <taxon>Caviidae</taxon>
        <taxon>Cavia</taxon>
    </lineage>
</organism>
<dbReference type="InParanoid" id="A0A286XF73"/>
<dbReference type="FunCoup" id="A0A286XF73">
    <property type="interactions" value="97"/>
</dbReference>
<proteinExistence type="predicted"/>
<dbReference type="EMBL" id="AAKN02012825">
    <property type="status" value="NOT_ANNOTATED_CDS"/>
    <property type="molecule type" value="Genomic_DNA"/>
</dbReference>
<dbReference type="PANTHER" id="PTHR33664:SF1">
    <property type="entry name" value="DYNEIN AXONEMAL ASSEMBLY FACTOR 9"/>
    <property type="match status" value="1"/>
</dbReference>
<dbReference type="Ensembl" id="ENSCPOT00000038171.1">
    <property type="protein sequence ID" value="ENSCPOP00000024060.1"/>
    <property type="gene ID" value="ENSCPOG00000038300.1"/>
</dbReference>
<dbReference type="PANTHER" id="PTHR33664">
    <property type="entry name" value="RCG26366"/>
    <property type="match status" value="1"/>
</dbReference>
<protein>
    <submittedName>
        <fullName evidence="6">Dynein axonemal assembly factor 9</fullName>
    </submittedName>
</protein>
<evidence type="ECO:0000313" key="6">
    <source>
        <dbReference type="Ensembl" id="ENSCPOP00000024060.1"/>
    </source>
</evidence>
<dbReference type="EMBL" id="AAKN02012827">
    <property type="status" value="NOT_ANNOTATED_CDS"/>
    <property type="molecule type" value="Genomic_DNA"/>
</dbReference>
<dbReference type="InterPro" id="IPR040342">
    <property type="entry name" value="DNAAF9"/>
</dbReference>
<dbReference type="Pfam" id="PF26246">
    <property type="entry name" value="PH_DAAF9"/>
    <property type="match status" value="1"/>
</dbReference>
<dbReference type="InterPro" id="IPR057478">
    <property type="entry name" value="DAAF9_2"/>
</dbReference>
<name>A0A286XF73_CAVPO</name>
<dbReference type="Pfam" id="PF23319">
    <property type="entry name" value="CobW_C_DAAF9"/>
    <property type="match status" value="1"/>
</dbReference>
<dbReference type="Bgee" id="ENSCPOG00000038300">
    <property type="expression patterns" value="Expressed in cerebellum and 12 other cell types or tissues"/>
</dbReference>
<evidence type="ECO:0000259" key="1">
    <source>
        <dbReference type="Pfam" id="PF23281"/>
    </source>
</evidence>
<dbReference type="CDD" id="cd22936">
    <property type="entry name" value="shulin_C20orf194-like"/>
    <property type="match status" value="1"/>
</dbReference>
<reference evidence="7" key="1">
    <citation type="journal article" date="2011" name="Nature">
        <title>A high-resolution map of human evolutionary constraint using 29 mammals.</title>
        <authorList>
            <person name="Lindblad-Toh K."/>
            <person name="Garber M."/>
            <person name="Zuk O."/>
            <person name="Lin M.F."/>
            <person name="Parker B.J."/>
            <person name="Washietl S."/>
            <person name="Kheradpour P."/>
            <person name="Ernst J."/>
            <person name="Jordan G."/>
            <person name="Mauceli E."/>
            <person name="Ward L.D."/>
            <person name="Lowe C.B."/>
            <person name="Holloway A.K."/>
            <person name="Clamp M."/>
            <person name="Gnerre S."/>
            <person name="Alfoldi J."/>
            <person name="Beal K."/>
            <person name="Chang J."/>
            <person name="Clawson H."/>
            <person name="Cuff J."/>
            <person name="Di Palma F."/>
            <person name="Fitzgerald S."/>
            <person name="Flicek P."/>
            <person name="Guttman M."/>
            <person name="Hubisz M.J."/>
            <person name="Jaffe D.B."/>
            <person name="Jungreis I."/>
            <person name="Kent W.J."/>
            <person name="Kostka D."/>
            <person name="Lara M."/>
            <person name="Martins A.L."/>
            <person name="Massingham T."/>
            <person name="Moltke I."/>
            <person name="Raney B.J."/>
            <person name="Rasmussen M.D."/>
            <person name="Robinson J."/>
            <person name="Stark A."/>
            <person name="Vilella A.J."/>
            <person name="Wen J."/>
            <person name="Xie X."/>
            <person name="Zody M.C."/>
            <person name="Baldwin J."/>
            <person name="Bloom T."/>
            <person name="Chin C.W."/>
            <person name="Heiman D."/>
            <person name="Nicol R."/>
            <person name="Nusbaum C."/>
            <person name="Young S."/>
            <person name="Wilkinson J."/>
            <person name="Worley K.C."/>
            <person name="Kovar C.L."/>
            <person name="Muzny D.M."/>
            <person name="Gibbs R.A."/>
            <person name="Cree A."/>
            <person name="Dihn H.H."/>
            <person name="Fowler G."/>
            <person name="Jhangiani S."/>
            <person name="Joshi V."/>
            <person name="Lee S."/>
            <person name="Lewis L.R."/>
            <person name="Nazareth L.V."/>
            <person name="Okwuonu G."/>
            <person name="Santibanez J."/>
            <person name="Warren W.C."/>
            <person name="Mardis E.R."/>
            <person name="Weinstock G.M."/>
            <person name="Wilson R.K."/>
            <person name="Delehaunty K."/>
            <person name="Dooling D."/>
            <person name="Fronik C."/>
            <person name="Fulton L."/>
            <person name="Fulton B."/>
            <person name="Graves T."/>
            <person name="Minx P."/>
            <person name="Sodergren E."/>
            <person name="Birney E."/>
            <person name="Margulies E.H."/>
            <person name="Herrero J."/>
            <person name="Green E.D."/>
            <person name="Haussler D."/>
            <person name="Siepel A."/>
            <person name="Goldman N."/>
            <person name="Pollard K.S."/>
            <person name="Pedersen J.S."/>
            <person name="Lander E.S."/>
            <person name="Kellis M."/>
        </authorList>
    </citation>
    <scope>NUCLEOTIDE SEQUENCE [LARGE SCALE GENOMIC DNA]</scope>
    <source>
        <strain evidence="7">2N</strain>
    </source>
</reference>
<dbReference type="AlphaFoldDB" id="A0A286XF73"/>
<dbReference type="GeneTree" id="ENSGT00390000003692"/>
<dbReference type="OMA" id="HPAGEKW"/>
<evidence type="ECO:0000313" key="7">
    <source>
        <dbReference type="Proteomes" id="UP000005447"/>
    </source>
</evidence>
<feature type="domain" description="DAAF9 CobW C-like" evidence="2">
    <location>
        <begin position="924"/>
        <end position="989"/>
    </location>
</feature>
<accession>A0A286XF73</accession>
<dbReference type="InterPro" id="IPR058844">
    <property type="entry name" value="PB_DAAF9"/>
</dbReference>
<feature type="domain" description="DAAF9 PH" evidence="5">
    <location>
        <begin position="466"/>
        <end position="670"/>
    </location>
</feature>
<feature type="domain" description="DAAF9 pita-bread-like" evidence="3">
    <location>
        <begin position="187"/>
        <end position="450"/>
    </location>
</feature>
<dbReference type="Pfam" id="PF25203">
    <property type="entry name" value="PB_DAAF9"/>
    <property type="match status" value="1"/>
</dbReference>
<evidence type="ECO:0000259" key="4">
    <source>
        <dbReference type="Pfam" id="PF25204"/>
    </source>
</evidence>
<reference evidence="6" key="3">
    <citation type="submission" date="2025-09" db="UniProtKB">
        <authorList>
            <consortium name="Ensembl"/>
        </authorList>
    </citation>
    <scope>IDENTIFICATION</scope>
    <source>
        <strain evidence="6">2N</strain>
    </source>
</reference>
<evidence type="ECO:0000259" key="5">
    <source>
        <dbReference type="Pfam" id="PF26246"/>
    </source>
</evidence>
<dbReference type="Pfam" id="PF25204">
    <property type="entry name" value="DAAF9_2"/>
    <property type="match status" value="1"/>
</dbReference>
<evidence type="ECO:0000259" key="3">
    <source>
        <dbReference type="Pfam" id="PF25203"/>
    </source>
</evidence>
<dbReference type="Pfam" id="PF23281">
    <property type="entry name" value="DAAF9_N"/>
    <property type="match status" value="1"/>
</dbReference>
<feature type="domain" description="DAAF9" evidence="4">
    <location>
        <begin position="699"/>
        <end position="908"/>
    </location>
</feature>
<feature type="domain" description="DAAF9 N-terminal" evidence="1">
    <location>
        <begin position="1"/>
        <end position="184"/>
    </location>
</feature>
<dbReference type="InterPro" id="IPR056498">
    <property type="entry name" value="DAAF9_N"/>
</dbReference>
<dbReference type="InterPro" id="IPR056414">
    <property type="entry name" value="DAAF9_CobW_C"/>
</dbReference>
<gene>
    <name evidence="6" type="primary">DNAAF9</name>
</gene>
<keyword evidence="7" id="KW-1185">Reference proteome</keyword>
<reference evidence="6" key="2">
    <citation type="submission" date="2025-08" db="UniProtKB">
        <authorList>
            <consortium name="Ensembl"/>
        </authorList>
    </citation>
    <scope>IDENTIFICATION</scope>
    <source>
        <strain evidence="6">2N</strain>
    </source>
</reference>
<dbReference type="EMBL" id="AAKN02012826">
    <property type="status" value="NOT_ANNOTATED_CDS"/>
    <property type="molecule type" value="Genomic_DNA"/>
</dbReference>
<dbReference type="EMBL" id="AAKN02012828">
    <property type="status" value="NOT_ANNOTATED_CDS"/>
    <property type="molecule type" value="Genomic_DNA"/>
</dbReference>
<dbReference type="Proteomes" id="UP000005447">
    <property type="component" value="Unassembled WGS sequence"/>
</dbReference>